<reference evidence="1" key="1">
    <citation type="submission" date="2016-07" db="EMBL/GenBank/DDBJ databases">
        <title>De novo transcriptome assembly of four accessions of the metal hyperaccumulator plant Noccaea caerulescens.</title>
        <authorList>
            <person name="Blande D."/>
            <person name="Halimaa P."/>
            <person name="Tervahauta A.I."/>
            <person name="Aarts M.G."/>
            <person name="Karenlampi S.O."/>
        </authorList>
    </citation>
    <scope>NUCLEOTIDE SEQUENCE</scope>
</reference>
<organism evidence="1">
    <name type="scientific">Noccaea caerulescens</name>
    <name type="common">Alpine penny-cress</name>
    <name type="synonym">Thlaspi caerulescens</name>
    <dbReference type="NCBI Taxonomy" id="107243"/>
    <lineage>
        <taxon>Eukaryota</taxon>
        <taxon>Viridiplantae</taxon>
        <taxon>Streptophyta</taxon>
        <taxon>Embryophyta</taxon>
        <taxon>Tracheophyta</taxon>
        <taxon>Spermatophyta</taxon>
        <taxon>Magnoliopsida</taxon>
        <taxon>eudicotyledons</taxon>
        <taxon>Gunneridae</taxon>
        <taxon>Pentapetalae</taxon>
        <taxon>rosids</taxon>
        <taxon>malvids</taxon>
        <taxon>Brassicales</taxon>
        <taxon>Brassicaceae</taxon>
        <taxon>Coluteocarpeae</taxon>
        <taxon>Noccaea</taxon>
    </lineage>
</organism>
<dbReference type="InterPro" id="IPR019308">
    <property type="entry name" value="TMEM214"/>
</dbReference>
<accession>A0A1J3EWJ6</accession>
<gene>
    <name evidence="1" type="ORF">LC_TR7435_c0_g1_i1_g.26283</name>
</gene>
<dbReference type="GO" id="GO:0005794">
    <property type="term" value="C:Golgi apparatus"/>
    <property type="evidence" value="ECO:0007669"/>
    <property type="project" value="TreeGrafter"/>
</dbReference>
<protein>
    <submittedName>
        <fullName evidence="1">Uncharacterized protein</fullName>
    </submittedName>
</protein>
<dbReference type="GO" id="GO:0005783">
    <property type="term" value="C:endoplasmic reticulum"/>
    <property type="evidence" value="ECO:0007669"/>
    <property type="project" value="TreeGrafter"/>
</dbReference>
<evidence type="ECO:0000313" key="1">
    <source>
        <dbReference type="EMBL" id="JAU34613.1"/>
    </source>
</evidence>
<dbReference type="PANTHER" id="PTHR13448:SF13">
    <property type="entry name" value="(RAPE) HYPOTHETICAL PROTEIN"/>
    <property type="match status" value="1"/>
</dbReference>
<sequence>MCKSPEIIIEKLRIETGSEKRAKMLVLNRSSADSTAKEKVTLPKAFAKIDPSDLSRSLDDLIPSSVEEVISKLVVYFGRALSGVTVEYKYPWSEMRSLIQLIDFPFRHIPEPIYEIAADWIDKVEDKTLYNFVIRSFKWTRDRLAGISKPTEPNSELGVFAALSMILRTRPLVLCPILPVLRQRYYHLERSPEMLQFTVWMMAQVAQVDYCSGLQSWASNLLPLVRDKLKDNPHSMDLILQLIENVLSHPRAVDIILEDAEEDEEDERLFPIPSFEILLPLTFPASFESVNVTERFVAVYPLLKEVALADEPDIEKMKEFTQCVFDLSLKFAEQGNPVLANEATSIAIWCLTKNVNCCNHWVTVYMDTPKASVALLKRLVEEWKDHSRTLSSSPSDTRIRALCQRTNEASLQEEPVLLFTKKLTSTAKRFQGDYPVGMASSKVV</sequence>
<dbReference type="EMBL" id="GEVK01018219">
    <property type="protein sequence ID" value="JAU34613.1"/>
    <property type="molecule type" value="Transcribed_RNA"/>
</dbReference>
<proteinExistence type="predicted"/>
<name>A0A1J3EWJ6_NOCCA</name>
<dbReference type="AlphaFoldDB" id="A0A1J3EWJ6"/>
<dbReference type="PANTHER" id="PTHR13448">
    <property type="entry name" value="TRANSMEMBRANE PROTEIN 214"/>
    <property type="match status" value="1"/>
</dbReference>